<keyword evidence="2" id="KW-0812">Transmembrane</keyword>
<keyword evidence="2" id="KW-1133">Transmembrane helix</keyword>
<dbReference type="InterPro" id="IPR002102">
    <property type="entry name" value="Cohesin_dom"/>
</dbReference>
<dbReference type="InterPro" id="IPR008965">
    <property type="entry name" value="CBM2/CBM3_carb-bd_dom_sf"/>
</dbReference>
<comment type="caution">
    <text evidence="4">The sequence shown here is derived from an EMBL/GenBank/DDBJ whole genome shotgun (WGS) entry which is preliminary data.</text>
</comment>
<dbReference type="InterPro" id="IPR013783">
    <property type="entry name" value="Ig-like_fold"/>
</dbReference>
<organism evidence="4 5">
    <name type="scientific">Candidatus Liptonbacteria bacterium RIFCSPLOWO2_01_FULL_52_25</name>
    <dbReference type="NCBI Taxonomy" id="1798650"/>
    <lineage>
        <taxon>Bacteria</taxon>
        <taxon>Candidatus Liptoniibacteriota</taxon>
    </lineage>
</organism>
<gene>
    <name evidence="4" type="ORF">A2945_01595</name>
</gene>
<evidence type="ECO:0000256" key="2">
    <source>
        <dbReference type="SAM" id="Phobius"/>
    </source>
</evidence>
<evidence type="ECO:0000313" key="4">
    <source>
        <dbReference type="EMBL" id="OGY99533.1"/>
    </source>
</evidence>
<reference evidence="4 5" key="1">
    <citation type="journal article" date="2016" name="Nat. Commun.">
        <title>Thousands of microbial genomes shed light on interconnected biogeochemical processes in an aquifer system.</title>
        <authorList>
            <person name="Anantharaman K."/>
            <person name="Brown C.T."/>
            <person name="Hug L.A."/>
            <person name="Sharon I."/>
            <person name="Castelle C.J."/>
            <person name="Probst A.J."/>
            <person name="Thomas B.C."/>
            <person name="Singh A."/>
            <person name="Wilkins M.J."/>
            <person name="Karaoz U."/>
            <person name="Brodie E.L."/>
            <person name="Williams K.H."/>
            <person name="Hubbard S.S."/>
            <person name="Banfield J.F."/>
        </authorList>
    </citation>
    <scope>NUCLEOTIDE SEQUENCE [LARGE SCALE GENOMIC DNA]</scope>
</reference>
<sequence>MLTFKKFKPAHILLFLALVLSALFLSRFERSSLMAAGAKLYFSPESGSFSAGKTFTVNVLLDSGGGVGVNAADGTVAFDPAYLSAVSATKDGSVFSLWTSEPSFSNTKGTVSFSGGNPSAYSGSGGTVVKITFKVVKAGNAALSMTGASILAADGKGTNVLSESGKASFALGEAASSPSPVPAPAAGSPEPAPAASIGFKVNIEIISPTHPDSAKWYAAKTATFKWKLSPDLDGVSARMSKSASAVPPRTSEGTIESKEFNDLDDGAWHLSIRFKDQSGSWSETIRRQVLVDSVPPANLKAEVMATDKNVPPKVSLKADDVTSGIDRFELVIDDKLSLTVAPDQLIDGVYTMQAVLPGSHKLEVKAFDRAGNVATTVEALQIAGLGAPEVRSAPGIIEEDKPIIVEGVADGNSTVTVRLERDGKVITEETVKATEDGSWTYIYRKHLSPGDYSIATKMMTKAGAESTLTDKIGVTVVSAPFMAKYGFVLVMFLIFVIAGLVLFGFYERRAVAKKKAVIKREADEMRDKTEAIFGALHDEIEEKLKLLDPIQAEKMGSKQLDGGDVLDKFKEALDISHDTLTKEMEDIEKALE</sequence>
<dbReference type="Pfam" id="PF00963">
    <property type="entry name" value="Cohesin"/>
    <property type="match status" value="1"/>
</dbReference>
<dbReference type="SUPFAM" id="SSF49384">
    <property type="entry name" value="Carbohydrate-binding domain"/>
    <property type="match status" value="1"/>
</dbReference>
<dbReference type="EMBL" id="MHLA01000015">
    <property type="protein sequence ID" value="OGY99533.1"/>
    <property type="molecule type" value="Genomic_DNA"/>
</dbReference>
<evidence type="ECO:0000256" key="1">
    <source>
        <dbReference type="SAM" id="MobiDB-lite"/>
    </source>
</evidence>
<feature type="domain" description="Cohesin" evidence="3">
    <location>
        <begin position="50"/>
        <end position="152"/>
    </location>
</feature>
<evidence type="ECO:0000313" key="5">
    <source>
        <dbReference type="Proteomes" id="UP000178880"/>
    </source>
</evidence>
<dbReference type="STRING" id="1798650.A2945_01595"/>
<dbReference type="AlphaFoldDB" id="A0A1G2CDS0"/>
<feature type="region of interest" description="Disordered" evidence="1">
    <location>
        <begin position="172"/>
        <end position="191"/>
    </location>
</feature>
<dbReference type="GO" id="GO:0030246">
    <property type="term" value="F:carbohydrate binding"/>
    <property type="evidence" value="ECO:0007669"/>
    <property type="project" value="InterPro"/>
</dbReference>
<dbReference type="GO" id="GO:0000272">
    <property type="term" value="P:polysaccharide catabolic process"/>
    <property type="evidence" value="ECO:0007669"/>
    <property type="project" value="InterPro"/>
</dbReference>
<protein>
    <recommendedName>
        <fullName evidence="3">Cohesin domain-containing protein</fullName>
    </recommendedName>
</protein>
<name>A0A1G2CDS0_9BACT</name>
<accession>A0A1G2CDS0</accession>
<dbReference type="Gene3D" id="2.60.40.680">
    <property type="match status" value="1"/>
</dbReference>
<keyword evidence="2" id="KW-0472">Membrane</keyword>
<dbReference type="Gene3D" id="2.60.40.10">
    <property type="entry name" value="Immunoglobulins"/>
    <property type="match status" value="2"/>
</dbReference>
<dbReference type="CDD" id="cd08547">
    <property type="entry name" value="Type_II_cohesin"/>
    <property type="match status" value="1"/>
</dbReference>
<dbReference type="Proteomes" id="UP000178880">
    <property type="component" value="Unassembled WGS sequence"/>
</dbReference>
<proteinExistence type="predicted"/>
<evidence type="ECO:0000259" key="3">
    <source>
        <dbReference type="Pfam" id="PF00963"/>
    </source>
</evidence>
<feature type="transmembrane region" description="Helical" evidence="2">
    <location>
        <begin position="485"/>
        <end position="506"/>
    </location>
</feature>
<feature type="compositionally biased region" description="Low complexity" evidence="1">
    <location>
        <begin position="174"/>
        <end position="191"/>
    </location>
</feature>